<dbReference type="SUPFAM" id="SSF50129">
    <property type="entry name" value="GroES-like"/>
    <property type="match status" value="1"/>
</dbReference>
<comment type="subcellular location">
    <subcellularLocation>
        <location evidence="3">Cytoplasm</location>
    </subcellularLocation>
</comment>
<dbReference type="Proteomes" id="UP001595528">
    <property type="component" value="Unassembled WGS sequence"/>
</dbReference>
<dbReference type="NCBIfam" id="NF001529">
    <property type="entry name" value="PRK00364.1-5"/>
    <property type="match status" value="1"/>
</dbReference>
<evidence type="ECO:0000256" key="1">
    <source>
        <dbReference type="ARBA" id="ARBA00006975"/>
    </source>
</evidence>
<proteinExistence type="inferred from homology"/>
<dbReference type="PANTHER" id="PTHR10772">
    <property type="entry name" value="10 KDA HEAT SHOCK PROTEIN"/>
    <property type="match status" value="1"/>
</dbReference>
<gene>
    <name evidence="3 5" type="primary">groES</name>
    <name evidence="3" type="synonym">groS</name>
    <name evidence="5" type="ORF">ACFOGJ_22215</name>
</gene>
<keyword evidence="2 3" id="KW-0143">Chaperone</keyword>
<dbReference type="NCBIfam" id="NF001527">
    <property type="entry name" value="PRK00364.1-2"/>
    <property type="match status" value="1"/>
</dbReference>
<dbReference type="NCBIfam" id="NF001531">
    <property type="entry name" value="PRK00364.2-2"/>
    <property type="match status" value="1"/>
</dbReference>
<evidence type="ECO:0000313" key="5">
    <source>
        <dbReference type="EMBL" id="MFC3229982.1"/>
    </source>
</evidence>
<organism evidence="5 6">
    <name type="scientific">Marinibaculum pumilum</name>
    <dbReference type="NCBI Taxonomy" id="1766165"/>
    <lineage>
        <taxon>Bacteria</taxon>
        <taxon>Pseudomonadati</taxon>
        <taxon>Pseudomonadota</taxon>
        <taxon>Alphaproteobacteria</taxon>
        <taxon>Rhodospirillales</taxon>
        <taxon>Rhodospirillaceae</taxon>
        <taxon>Marinibaculum</taxon>
    </lineage>
</organism>
<dbReference type="Pfam" id="PF00166">
    <property type="entry name" value="Cpn10"/>
    <property type="match status" value="1"/>
</dbReference>
<dbReference type="RefSeq" id="WP_379904716.1">
    <property type="nucleotide sequence ID" value="NZ_JBHRTR010000035.1"/>
</dbReference>
<reference evidence="6" key="1">
    <citation type="journal article" date="2019" name="Int. J. Syst. Evol. Microbiol.">
        <title>The Global Catalogue of Microorganisms (GCM) 10K type strain sequencing project: providing services to taxonomists for standard genome sequencing and annotation.</title>
        <authorList>
            <consortium name="The Broad Institute Genomics Platform"/>
            <consortium name="The Broad Institute Genome Sequencing Center for Infectious Disease"/>
            <person name="Wu L."/>
            <person name="Ma J."/>
        </authorList>
    </citation>
    <scope>NUCLEOTIDE SEQUENCE [LARGE SCALE GENOMIC DNA]</scope>
    <source>
        <strain evidence="6">KCTC 42964</strain>
    </source>
</reference>
<evidence type="ECO:0000256" key="4">
    <source>
        <dbReference type="RuleBase" id="RU000535"/>
    </source>
</evidence>
<protein>
    <recommendedName>
        <fullName evidence="3">Co-chaperonin GroES</fullName>
    </recommendedName>
    <alternativeName>
        <fullName evidence="3">10 kDa chaperonin</fullName>
    </alternativeName>
    <alternativeName>
        <fullName evidence="3">Chaperonin-10</fullName>
        <shortName evidence="3">Cpn10</shortName>
    </alternativeName>
</protein>
<dbReference type="Gene3D" id="2.30.33.40">
    <property type="entry name" value="GroES chaperonin"/>
    <property type="match status" value="1"/>
</dbReference>
<keyword evidence="3" id="KW-0963">Cytoplasm</keyword>
<dbReference type="PANTHER" id="PTHR10772:SF58">
    <property type="entry name" value="CO-CHAPERONIN GROES"/>
    <property type="match status" value="1"/>
</dbReference>
<comment type="function">
    <text evidence="3 4">Together with the chaperonin GroEL, plays an essential role in assisting protein folding. The GroEL-GroES system forms a nano-cage that allows encapsulation of the non-native substrate proteins and provides a physical environment optimized to promote and accelerate protein folding. GroES binds to the apical surface of the GroEL ring, thereby capping the opening of the GroEL channel.</text>
</comment>
<dbReference type="NCBIfam" id="NF001534">
    <property type="entry name" value="PRK00364.2-5"/>
    <property type="match status" value="1"/>
</dbReference>
<accession>A0ABV7L6S6</accession>
<dbReference type="PROSITE" id="PS00681">
    <property type="entry name" value="CHAPERONINS_CPN10"/>
    <property type="match status" value="1"/>
</dbReference>
<evidence type="ECO:0000313" key="6">
    <source>
        <dbReference type="Proteomes" id="UP001595528"/>
    </source>
</evidence>
<dbReference type="PRINTS" id="PR00297">
    <property type="entry name" value="CHAPERONIN10"/>
</dbReference>
<keyword evidence="6" id="KW-1185">Reference proteome</keyword>
<dbReference type="EMBL" id="JBHRTR010000035">
    <property type="protein sequence ID" value="MFC3229982.1"/>
    <property type="molecule type" value="Genomic_DNA"/>
</dbReference>
<dbReference type="CDD" id="cd00320">
    <property type="entry name" value="cpn10"/>
    <property type="match status" value="1"/>
</dbReference>
<dbReference type="SMART" id="SM00883">
    <property type="entry name" value="Cpn10"/>
    <property type="match status" value="1"/>
</dbReference>
<comment type="similarity">
    <text evidence="1 3 4">Belongs to the GroES chaperonin family.</text>
</comment>
<name>A0ABV7L6S6_9PROT</name>
<comment type="subunit">
    <text evidence="3">Heptamer of 7 subunits arranged in a ring. Interacts with the chaperonin GroEL.</text>
</comment>
<sequence>MKFRPLHDRVLVRRLDSEAKTAGGIIIPDTAKEKPQEGEILAVGAGARDEAGKLVPLDVKVGDTVLFGKWSGTEVKINGEDLLIMKESDIMGVIEGTAAPKSKKKAA</sequence>
<evidence type="ECO:0000256" key="2">
    <source>
        <dbReference type="ARBA" id="ARBA00023186"/>
    </source>
</evidence>
<dbReference type="InterPro" id="IPR037124">
    <property type="entry name" value="Chaperonin_GroES_sf"/>
</dbReference>
<dbReference type="HAMAP" id="MF_00580">
    <property type="entry name" value="CH10"/>
    <property type="match status" value="1"/>
</dbReference>
<dbReference type="InterPro" id="IPR011032">
    <property type="entry name" value="GroES-like_sf"/>
</dbReference>
<dbReference type="InterPro" id="IPR020818">
    <property type="entry name" value="Chaperonin_GroES"/>
</dbReference>
<dbReference type="NCBIfam" id="NF001533">
    <property type="entry name" value="PRK00364.2-4"/>
    <property type="match status" value="1"/>
</dbReference>
<evidence type="ECO:0000256" key="3">
    <source>
        <dbReference type="HAMAP-Rule" id="MF_00580"/>
    </source>
</evidence>
<comment type="caution">
    <text evidence="5">The sequence shown here is derived from an EMBL/GenBank/DDBJ whole genome shotgun (WGS) entry which is preliminary data.</text>
</comment>
<dbReference type="InterPro" id="IPR018369">
    <property type="entry name" value="Chaprnonin_Cpn10_CS"/>
</dbReference>